<organism evidence="2 3">
    <name type="scientific">Streptomyces cahuitamycinicus</name>
    <dbReference type="NCBI Taxonomy" id="2070367"/>
    <lineage>
        <taxon>Bacteria</taxon>
        <taxon>Bacillati</taxon>
        <taxon>Actinomycetota</taxon>
        <taxon>Actinomycetes</taxon>
        <taxon>Kitasatosporales</taxon>
        <taxon>Streptomycetaceae</taxon>
        <taxon>Streptomyces</taxon>
    </lineage>
</organism>
<dbReference type="Proteomes" id="UP000235943">
    <property type="component" value="Unassembled WGS sequence"/>
</dbReference>
<protein>
    <submittedName>
        <fullName evidence="2">Uncharacterized protein</fullName>
    </submittedName>
</protein>
<proteinExistence type="predicted"/>
<reference evidence="2 3" key="1">
    <citation type="submission" date="2018-01" db="EMBL/GenBank/DDBJ databases">
        <title>Draft genome sequence of Streptomyces sp. 13K301.</title>
        <authorList>
            <person name="Sahin N."/>
            <person name="Saygin H."/>
            <person name="Ay H."/>
        </authorList>
    </citation>
    <scope>NUCLEOTIDE SEQUENCE [LARGE SCALE GENOMIC DNA]</scope>
    <source>
        <strain evidence="2 3">13K301</strain>
    </source>
</reference>
<feature type="region of interest" description="Disordered" evidence="1">
    <location>
        <begin position="1"/>
        <end position="88"/>
    </location>
</feature>
<dbReference type="EMBL" id="POUC01000048">
    <property type="protein sequence ID" value="PNG22433.1"/>
    <property type="molecule type" value="Genomic_DNA"/>
</dbReference>
<sequence length="175" mass="18302">MATSTTRTRKTATAKAAAEETPGTENEQAAVEPAGDINEEATTAAAEESPAADVGPKAPEAAPLEPPTVDAAPEPPAEPGYVSPTEVIPDDLAEVILDDATKQPPADVEAVFQKVTPYGSTLMCTVRLIERTFLGPHQSPVERLLQPKGAHVSESIAARIRERLVAQAAATDTEK</sequence>
<dbReference type="RefSeq" id="WP_102908594.1">
    <property type="nucleotide sequence ID" value="NZ_POUC01000048.1"/>
</dbReference>
<keyword evidence="3" id="KW-1185">Reference proteome</keyword>
<evidence type="ECO:0000313" key="3">
    <source>
        <dbReference type="Proteomes" id="UP000235943"/>
    </source>
</evidence>
<gene>
    <name evidence="2" type="ORF">C1J00_09515</name>
</gene>
<dbReference type="OrthoDB" id="4258874at2"/>
<comment type="caution">
    <text evidence="2">The sequence shown here is derived from an EMBL/GenBank/DDBJ whole genome shotgun (WGS) entry which is preliminary data.</text>
</comment>
<name>A0A2N8TTX1_9ACTN</name>
<evidence type="ECO:0000256" key="1">
    <source>
        <dbReference type="SAM" id="MobiDB-lite"/>
    </source>
</evidence>
<accession>A0A2N8TTX1</accession>
<evidence type="ECO:0000313" key="2">
    <source>
        <dbReference type="EMBL" id="PNG22433.1"/>
    </source>
</evidence>
<dbReference type="AlphaFoldDB" id="A0A2N8TTX1"/>